<protein>
    <submittedName>
        <fullName evidence="1">Uncharacterized protein</fullName>
    </submittedName>
</protein>
<keyword evidence="2" id="KW-1185">Reference proteome</keyword>
<sequence>MGLRRVLKINADPLQKRQTFLLNSHLIRAPDVQRAFQHHTQFFELLDDTVFKTFNSWKNCIEETS</sequence>
<dbReference type="AlphaFoldDB" id="A0A1E7ZG38"/>
<comment type="caution">
    <text evidence="1">The sequence shown here is derived from an EMBL/GenBank/DDBJ whole genome shotgun (WGS) entry which is preliminary data.</text>
</comment>
<reference evidence="1 2" key="1">
    <citation type="submission" date="2016-08" db="EMBL/GenBank/DDBJ databases">
        <authorList>
            <person name="Seilhamer J.J."/>
        </authorList>
    </citation>
    <scope>NUCLEOTIDE SEQUENCE [LARGE SCALE GENOMIC DNA]</scope>
    <source>
        <strain evidence="1 2">KCTC 42603</strain>
    </source>
</reference>
<dbReference type="STRING" id="1656094.BFC18_02600"/>
<dbReference type="RefSeq" id="WP_070123384.1">
    <property type="nucleotide sequence ID" value="NZ_MDHN01000004.1"/>
</dbReference>
<evidence type="ECO:0000313" key="1">
    <source>
        <dbReference type="EMBL" id="OFC72469.1"/>
    </source>
</evidence>
<proteinExistence type="predicted"/>
<dbReference type="Proteomes" id="UP000175691">
    <property type="component" value="Unassembled WGS sequence"/>
</dbReference>
<evidence type="ECO:0000313" key="2">
    <source>
        <dbReference type="Proteomes" id="UP000175691"/>
    </source>
</evidence>
<name>A0A1E7ZG38_9ALTE</name>
<gene>
    <name evidence="1" type="ORF">BFC18_02600</name>
</gene>
<dbReference type="EMBL" id="MDHN01000004">
    <property type="protein sequence ID" value="OFC72469.1"/>
    <property type="molecule type" value="Genomic_DNA"/>
</dbReference>
<organism evidence="1 2">
    <name type="scientific">Alteromonas confluentis</name>
    <dbReference type="NCBI Taxonomy" id="1656094"/>
    <lineage>
        <taxon>Bacteria</taxon>
        <taxon>Pseudomonadati</taxon>
        <taxon>Pseudomonadota</taxon>
        <taxon>Gammaproteobacteria</taxon>
        <taxon>Alteromonadales</taxon>
        <taxon>Alteromonadaceae</taxon>
        <taxon>Alteromonas/Salinimonas group</taxon>
        <taxon>Alteromonas</taxon>
    </lineage>
</organism>
<accession>A0A1E7ZG38</accession>